<dbReference type="InterPro" id="IPR050922">
    <property type="entry name" value="LytR/CpsA/Psr_CW_biosynth"/>
</dbReference>
<evidence type="ECO:0000256" key="1">
    <source>
        <dbReference type="ARBA" id="ARBA00006068"/>
    </source>
</evidence>
<gene>
    <name evidence="4" type="ORF">GA0074696_0404</name>
</gene>
<keyword evidence="2" id="KW-1133">Transmembrane helix</keyword>
<dbReference type="RefSeq" id="WP_088959504.1">
    <property type="nucleotide sequence ID" value="NZ_LT607410.1"/>
</dbReference>
<dbReference type="PANTHER" id="PTHR33392">
    <property type="entry name" value="POLYISOPRENYL-TEICHOIC ACID--PEPTIDOGLYCAN TEICHOIC ACID TRANSFERASE TAGU"/>
    <property type="match status" value="1"/>
</dbReference>
<dbReference type="Pfam" id="PF03816">
    <property type="entry name" value="LytR_cpsA_psr"/>
    <property type="match status" value="1"/>
</dbReference>
<evidence type="ECO:0000256" key="2">
    <source>
        <dbReference type="SAM" id="Phobius"/>
    </source>
</evidence>
<dbReference type="InterPro" id="IPR004474">
    <property type="entry name" value="LytR_CpsA_psr"/>
</dbReference>
<name>A0A1C4UIZ9_9ACTN</name>
<keyword evidence="2" id="KW-0472">Membrane</keyword>
<protein>
    <submittedName>
        <fullName evidence="4">Transcriptional attenuator, LytR family</fullName>
    </submittedName>
</protein>
<keyword evidence="2" id="KW-0812">Transmembrane</keyword>
<sequence length="363" mass="38829">MTVEEELRAAFARHESLTPPAGPLRAAVDRLVVRRRRRHRRLQAGAGALAVLGLLGLAVPRVVPSLGGHTATAEFLADRVAPGGALNVLLVGVDGAPDPRVRGVDSVPRADSVLLVHVPADRSRLYLVSLPRDLMVAIPGHGIDKLNSSFEFGATASRPDLRRGYDLTRRVVADTTGVRIDAGAVLTYPVLRRLTDGVGGVEVCLPEQVRSVHTRRVFPAGCQRLDGSGSVDLLRQRFGMTWGGQDRDRNAQRYAAGLVRQLDSGDSLHNPVALQRLLVALGPDLVADTGDASLPELLTRTAQASRAAPVGLALPTVDSPERPGQLMLDERVAPAFLTALRQDRLAEWAAANPDRVTALGSQR</sequence>
<proteinExistence type="inferred from homology"/>
<feature type="transmembrane region" description="Helical" evidence="2">
    <location>
        <begin position="44"/>
        <end position="63"/>
    </location>
</feature>
<evidence type="ECO:0000313" key="5">
    <source>
        <dbReference type="Proteomes" id="UP000198228"/>
    </source>
</evidence>
<dbReference type="NCBIfam" id="TIGR00350">
    <property type="entry name" value="lytR_cpsA_psr"/>
    <property type="match status" value="1"/>
</dbReference>
<reference evidence="4 5" key="1">
    <citation type="submission" date="2016-06" db="EMBL/GenBank/DDBJ databases">
        <authorList>
            <person name="Kjaerup R.B."/>
            <person name="Dalgaard T.S."/>
            <person name="Juul-Madsen H.R."/>
        </authorList>
    </citation>
    <scope>NUCLEOTIDE SEQUENCE [LARGE SCALE GENOMIC DNA]</scope>
    <source>
        <strain evidence="4 5">DSM 43821</strain>
    </source>
</reference>
<feature type="domain" description="Cell envelope-related transcriptional attenuator" evidence="3">
    <location>
        <begin position="109"/>
        <end position="262"/>
    </location>
</feature>
<accession>A0A1C4UIZ9</accession>
<evidence type="ECO:0000259" key="3">
    <source>
        <dbReference type="Pfam" id="PF03816"/>
    </source>
</evidence>
<dbReference type="Proteomes" id="UP000198228">
    <property type="component" value="Chromosome I"/>
</dbReference>
<organism evidence="4 5">
    <name type="scientific">Micromonospora purpureochromogenes</name>
    <dbReference type="NCBI Taxonomy" id="47872"/>
    <lineage>
        <taxon>Bacteria</taxon>
        <taxon>Bacillati</taxon>
        <taxon>Actinomycetota</taxon>
        <taxon>Actinomycetes</taxon>
        <taxon>Micromonosporales</taxon>
        <taxon>Micromonosporaceae</taxon>
        <taxon>Micromonospora</taxon>
    </lineage>
</organism>
<dbReference type="PANTHER" id="PTHR33392:SF6">
    <property type="entry name" value="POLYISOPRENYL-TEICHOIC ACID--PEPTIDOGLYCAN TEICHOIC ACID TRANSFERASE TAGU"/>
    <property type="match status" value="1"/>
</dbReference>
<dbReference type="EMBL" id="LT607410">
    <property type="protein sequence ID" value="SCE71639.1"/>
    <property type="molecule type" value="Genomic_DNA"/>
</dbReference>
<dbReference type="Gene3D" id="3.40.630.190">
    <property type="entry name" value="LCP protein"/>
    <property type="match status" value="1"/>
</dbReference>
<comment type="similarity">
    <text evidence="1">Belongs to the LytR/CpsA/Psr (LCP) family.</text>
</comment>
<dbReference type="AlphaFoldDB" id="A0A1C4UIZ9"/>
<evidence type="ECO:0000313" key="4">
    <source>
        <dbReference type="EMBL" id="SCE71639.1"/>
    </source>
</evidence>